<proteinExistence type="predicted"/>
<dbReference type="Proteomes" id="UP000046395">
    <property type="component" value="Unassembled WGS sequence"/>
</dbReference>
<accession>A0A5S6QYD3</accession>
<feature type="coiled-coil region" evidence="1">
    <location>
        <begin position="11"/>
        <end position="45"/>
    </location>
</feature>
<keyword evidence="1" id="KW-0175">Coiled coil</keyword>
<evidence type="ECO:0000313" key="3">
    <source>
        <dbReference type="WBParaSite" id="TMUE_3000012138.1"/>
    </source>
</evidence>
<dbReference type="STRING" id="70415.A0A5S6QYD3"/>
<evidence type="ECO:0000256" key="1">
    <source>
        <dbReference type="SAM" id="Coils"/>
    </source>
</evidence>
<dbReference type="AlphaFoldDB" id="A0A5S6QYD3"/>
<keyword evidence="2" id="KW-1185">Reference proteome</keyword>
<name>A0A5S6QYD3_TRIMR</name>
<reference evidence="3" key="1">
    <citation type="submission" date="2019-12" db="UniProtKB">
        <authorList>
            <consortium name="WormBaseParasite"/>
        </authorList>
    </citation>
    <scope>IDENTIFICATION</scope>
</reference>
<protein>
    <submittedName>
        <fullName evidence="3">Uncharacterized protein</fullName>
    </submittedName>
</protein>
<evidence type="ECO:0000313" key="2">
    <source>
        <dbReference type="Proteomes" id="UP000046395"/>
    </source>
</evidence>
<sequence>MFVGGDDRDCVEHLLERISAEAAHLRELQQKLDREKRLFADLAVASRLKVESRTAGSYRSWPIECRVQVLPVADNSHRVVVQLKNNLHVALDRWKLLLDARPSVLFVGHSADCESCISRRYSADVPFLGGGAEFRHDFLIEDPFDGTAVIFDLFLMKTFGSPDHFVLKAQIASNVIHLFDLMVGEQDTGCGSRLLLEQYRCFRCTPAQGSSFGAAPSVATCSISFGEHLLRSLPSDEAPRDFLLRLLLPTLPSKLDNANGFVDVPLNHFNALRIRSAQEPRPSRVGLQLEATGFNANAVVDLFVEAALWRTMAFLKSSASSDDAATLSGGSSWEVEVSVVRAPSAQLS</sequence>
<dbReference type="WBParaSite" id="TMUE_3000012138.1">
    <property type="protein sequence ID" value="TMUE_3000012138.1"/>
    <property type="gene ID" value="WBGene00291655"/>
</dbReference>
<organism evidence="2 3">
    <name type="scientific">Trichuris muris</name>
    <name type="common">Mouse whipworm</name>
    <dbReference type="NCBI Taxonomy" id="70415"/>
    <lineage>
        <taxon>Eukaryota</taxon>
        <taxon>Metazoa</taxon>
        <taxon>Ecdysozoa</taxon>
        <taxon>Nematoda</taxon>
        <taxon>Enoplea</taxon>
        <taxon>Dorylaimia</taxon>
        <taxon>Trichinellida</taxon>
        <taxon>Trichuridae</taxon>
        <taxon>Trichuris</taxon>
    </lineage>
</organism>